<sequence length="342" mass="37381">MNSIPASVSPLETVAPVSLLQPLLPVPPLPASISSASCSRLNQSPRARLAARCRHTRRTSSYLSQSSLRSSVFDSRSIVDYGESEEVEPKWEGIVSECSLEIIPEAKPEPELPSQLRSELSTEPSLLPSLPPSVFFFLVCIAPCRLLFASLLRLRPSQQLSRDLTPGGSIITTPHGSGDTEQSSPRMVQMDSAVTERDISRDVDRLVDELQARGLESQEIVDNVRALRNELRDLADFLHCLQPPRSPVVITQTVQTEPAPTPDAATPRPQRVQSDVSLSRSASNVSSVSFLSSAHSDDFLYEEDMDEQVPSPRSWQAPIADSSSKLDDDSSTAPSIISFSHQ</sequence>
<dbReference type="AlphaFoldDB" id="A0A0D2KDR3"/>
<dbReference type="OrthoDB" id="2507336at2759"/>
<dbReference type="STRING" id="945553.A0A0D2KDR3"/>
<feature type="region of interest" description="Disordered" evidence="1">
    <location>
        <begin position="254"/>
        <end position="288"/>
    </location>
</feature>
<feature type="compositionally biased region" description="Low complexity" evidence="1">
    <location>
        <begin position="256"/>
        <end position="288"/>
    </location>
</feature>
<dbReference type="EMBL" id="KN818009">
    <property type="protein sequence ID" value="KJA12672.1"/>
    <property type="molecule type" value="Genomic_DNA"/>
</dbReference>
<feature type="compositionally biased region" description="Polar residues" evidence="1">
    <location>
        <begin position="332"/>
        <end position="342"/>
    </location>
</feature>
<proteinExistence type="predicted"/>
<feature type="region of interest" description="Disordered" evidence="1">
    <location>
        <begin position="301"/>
        <end position="342"/>
    </location>
</feature>
<dbReference type="Proteomes" id="UP000054270">
    <property type="component" value="Unassembled WGS sequence"/>
</dbReference>
<gene>
    <name evidence="2" type="ORF">HYPSUDRAFT_210249</name>
</gene>
<feature type="compositionally biased region" description="Polar residues" evidence="1">
    <location>
        <begin position="170"/>
        <end position="186"/>
    </location>
</feature>
<evidence type="ECO:0000313" key="3">
    <source>
        <dbReference type="Proteomes" id="UP000054270"/>
    </source>
</evidence>
<reference evidence="3" key="1">
    <citation type="submission" date="2014-04" db="EMBL/GenBank/DDBJ databases">
        <title>Evolutionary Origins and Diversification of the Mycorrhizal Mutualists.</title>
        <authorList>
            <consortium name="DOE Joint Genome Institute"/>
            <consortium name="Mycorrhizal Genomics Consortium"/>
            <person name="Kohler A."/>
            <person name="Kuo A."/>
            <person name="Nagy L.G."/>
            <person name="Floudas D."/>
            <person name="Copeland A."/>
            <person name="Barry K.W."/>
            <person name="Cichocki N."/>
            <person name="Veneault-Fourrey C."/>
            <person name="LaButti K."/>
            <person name="Lindquist E.A."/>
            <person name="Lipzen A."/>
            <person name="Lundell T."/>
            <person name="Morin E."/>
            <person name="Murat C."/>
            <person name="Riley R."/>
            <person name="Ohm R."/>
            <person name="Sun H."/>
            <person name="Tunlid A."/>
            <person name="Henrissat B."/>
            <person name="Grigoriev I.V."/>
            <person name="Hibbett D.S."/>
            <person name="Martin F."/>
        </authorList>
    </citation>
    <scope>NUCLEOTIDE SEQUENCE [LARGE SCALE GENOMIC DNA]</scope>
    <source>
        <strain evidence="3">FD-334 SS-4</strain>
    </source>
</reference>
<accession>A0A0D2KDR3</accession>
<organism evidence="2 3">
    <name type="scientific">Hypholoma sublateritium (strain FD-334 SS-4)</name>
    <dbReference type="NCBI Taxonomy" id="945553"/>
    <lineage>
        <taxon>Eukaryota</taxon>
        <taxon>Fungi</taxon>
        <taxon>Dikarya</taxon>
        <taxon>Basidiomycota</taxon>
        <taxon>Agaricomycotina</taxon>
        <taxon>Agaricomycetes</taxon>
        <taxon>Agaricomycetidae</taxon>
        <taxon>Agaricales</taxon>
        <taxon>Agaricineae</taxon>
        <taxon>Strophariaceae</taxon>
        <taxon>Hypholoma</taxon>
    </lineage>
</organism>
<evidence type="ECO:0000256" key="1">
    <source>
        <dbReference type="SAM" id="MobiDB-lite"/>
    </source>
</evidence>
<name>A0A0D2KDR3_HYPSF</name>
<protein>
    <submittedName>
        <fullName evidence="2">Uncharacterized protein</fullName>
    </submittedName>
</protein>
<evidence type="ECO:0000313" key="2">
    <source>
        <dbReference type="EMBL" id="KJA12672.1"/>
    </source>
</evidence>
<keyword evidence="3" id="KW-1185">Reference proteome</keyword>
<feature type="region of interest" description="Disordered" evidence="1">
    <location>
        <begin position="164"/>
        <end position="186"/>
    </location>
</feature>